<accession>A0A0E0C0B0</accession>
<dbReference type="EnsemblPlants" id="OMERI01G10230.5">
    <property type="protein sequence ID" value="OMERI01G10230.5"/>
    <property type="gene ID" value="OMERI01G10230"/>
</dbReference>
<keyword evidence="2" id="KW-1185">Reference proteome</keyword>
<proteinExistence type="predicted"/>
<dbReference type="Gramene" id="OMERI01G10230.5">
    <property type="protein sequence ID" value="OMERI01G10230.5"/>
    <property type="gene ID" value="OMERI01G10230"/>
</dbReference>
<reference evidence="1" key="2">
    <citation type="submission" date="2018-05" db="EMBL/GenBank/DDBJ databases">
        <title>OmerRS3 (Oryza meridionalis Reference Sequence Version 3).</title>
        <authorList>
            <person name="Zhang J."/>
            <person name="Kudrna D."/>
            <person name="Lee S."/>
            <person name="Talag J."/>
            <person name="Welchert J."/>
            <person name="Wing R.A."/>
        </authorList>
    </citation>
    <scope>NUCLEOTIDE SEQUENCE [LARGE SCALE GENOMIC DNA]</scope>
    <source>
        <strain evidence="1">cv. OR44</strain>
    </source>
</reference>
<dbReference type="Proteomes" id="UP000008021">
    <property type="component" value="Chromosome 1"/>
</dbReference>
<evidence type="ECO:0000313" key="1">
    <source>
        <dbReference type="EnsemblPlants" id="OMERI01G10230.5"/>
    </source>
</evidence>
<reference evidence="1" key="1">
    <citation type="submission" date="2015-04" db="UniProtKB">
        <authorList>
            <consortium name="EnsemblPlants"/>
        </authorList>
    </citation>
    <scope>IDENTIFICATION</scope>
</reference>
<dbReference type="HOGENOM" id="CLU_2268050_0_0_1"/>
<dbReference type="PROSITE" id="PS51257">
    <property type="entry name" value="PROKAR_LIPOPROTEIN"/>
    <property type="match status" value="1"/>
</dbReference>
<evidence type="ECO:0000313" key="2">
    <source>
        <dbReference type="Proteomes" id="UP000008021"/>
    </source>
</evidence>
<protein>
    <submittedName>
        <fullName evidence="1">Uncharacterized protein</fullName>
    </submittedName>
</protein>
<sequence>MVDIRGTNVKASTAGVLGGIACSEGEDVGAGDGAGAGCFEGGLDLVDHLETPEGVQATLQVLCQPSTISFVKTTIKSTGSSDGSSMVGEKMCSTMVHFVVQPRC</sequence>
<organism evidence="1">
    <name type="scientific">Oryza meridionalis</name>
    <dbReference type="NCBI Taxonomy" id="40149"/>
    <lineage>
        <taxon>Eukaryota</taxon>
        <taxon>Viridiplantae</taxon>
        <taxon>Streptophyta</taxon>
        <taxon>Embryophyta</taxon>
        <taxon>Tracheophyta</taxon>
        <taxon>Spermatophyta</taxon>
        <taxon>Magnoliopsida</taxon>
        <taxon>Liliopsida</taxon>
        <taxon>Poales</taxon>
        <taxon>Poaceae</taxon>
        <taxon>BOP clade</taxon>
        <taxon>Oryzoideae</taxon>
        <taxon>Oryzeae</taxon>
        <taxon>Oryzinae</taxon>
        <taxon>Oryza</taxon>
    </lineage>
</organism>
<name>A0A0E0C0B0_9ORYZ</name>
<dbReference type="AlphaFoldDB" id="A0A0E0C0B0"/>